<dbReference type="InterPro" id="IPR029063">
    <property type="entry name" value="SAM-dependent_MTases_sf"/>
</dbReference>
<dbReference type="Pfam" id="PF13649">
    <property type="entry name" value="Methyltransf_25"/>
    <property type="match status" value="1"/>
</dbReference>
<keyword evidence="7" id="KW-1185">Reference proteome</keyword>
<evidence type="ECO:0000259" key="5">
    <source>
        <dbReference type="Pfam" id="PF13649"/>
    </source>
</evidence>
<accession>A0A448ZKU1</accession>
<evidence type="ECO:0000256" key="3">
    <source>
        <dbReference type="ARBA" id="ARBA00022679"/>
    </source>
</evidence>
<evidence type="ECO:0000313" key="7">
    <source>
        <dbReference type="Proteomes" id="UP000291116"/>
    </source>
</evidence>
<reference evidence="6 7" key="1">
    <citation type="submission" date="2019-01" db="EMBL/GenBank/DDBJ databases">
        <authorList>
            <person name="Ferrante I. M."/>
        </authorList>
    </citation>
    <scope>NUCLEOTIDE SEQUENCE [LARGE SCALE GENOMIC DNA]</scope>
    <source>
        <strain evidence="6 7">B856</strain>
    </source>
</reference>
<name>A0A448ZKU1_9STRA</name>
<keyword evidence="2" id="KW-0489">Methyltransferase</keyword>
<dbReference type="Gene3D" id="3.40.50.150">
    <property type="entry name" value="Vaccinia Virus protein VP39"/>
    <property type="match status" value="1"/>
</dbReference>
<keyword evidence="3" id="KW-0808">Transferase</keyword>
<protein>
    <recommendedName>
        <fullName evidence="5">Methyltransferase domain-containing protein</fullName>
    </recommendedName>
</protein>
<evidence type="ECO:0000256" key="4">
    <source>
        <dbReference type="ARBA" id="ARBA00022691"/>
    </source>
</evidence>
<dbReference type="OrthoDB" id="66144at2759"/>
<gene>
    <name evidence="6" type="ORF">PSNMU_V1.4_AUG-EV-PASAV3_0096240</name>
</gene>
<dbReference type="AlphaFoldDB" id="A0A448ZKU1"/>
<dbReference type="InterPro" id="IPR026170">
    <property type="entry name" value="FAM173A/B"/>
</dbReference>
<dbReference type="EMBL" id="CAACVS010000459">
    <property type="protein sequence ID" value="VEU42643.1"/>
    <property type="molecule type" value="Genomic_DNA"/>
</dbReference>
<keyword evidence="4" id="KW-0949">S-adenosyl-L-methionine</keyword>
<dbReference type="SUPFAM" id="SSF53335">
    <property type="entry name" value="S-adenosyl-L-methionine-dependent methyltransferases"/>
    <property type="match status" value="1"/>
</dbReference>
<dbReference type="PANTHER" id="PTHR13610">
    <property type="entry name" value="METHYLTRANSFERASE DOMAIN-CONTAINING PROTEIN"/>
    <property type="match status" value="1"/>
</dbReference>
<proteinExistence type="inferred from homology"/>
<dbReference type="InterPro" id="IPR041698">
    <property type="entry name" value="Methyltransf_25"/>
</dbReference>
<organism evidence="6 7">
    <name type="scientific">Pseudo-nitzschia multistriata</name>
    <dbReference type="NCBI Taxonomy" id="183589"/>
    <lineage>
        <taxon>Eukaryota</taxon>
        <taxon>Sar</taxon>
        <taxon>Stramenopiles</taxon>
        <taxon>Ochrophyta</taxon>
        <taxon>Bacillariophyta</taxon>
        <taxon>Bacillariophyceae</taxon>
        <taxon>Bacillariophycidae</taxon>
        <taxon>Bacillariales</taxon>
        <taxon>Bacillariaceae</taxon>
        <taxon>Pseudo-nitzschia</taxon>
    </lineage>
</organism>
<dbReference type="GO" id="GO:1905706">
    <property type="term" value="P:regulation of mitochondrial ATP synthesis coupled proton transport"/>
    <property type="evidence" value="ECO:0007669"/>
    <property type="project" value="TreeGrafter"/>
</dbReference>
<comment type="similarity">
    <text evidence="1">Belongs to the ANT/ATPSC lysine N-methyltransferase family.</text>
</comment>
<evidence type="ECO:0000256" key="1">
    <source>
        <dbReference type="ARBA" id="ARBA00010633"/>
    </source>
</evidence>
<dbReference type="Proteomes" id="UP000291116">
    <property type="component" value="Unassembled WGS sequence"/>
</dbReference>
<sequence length="204" mass="22658">MKRIASISGANGEKQGDAFKLAPFNPSSDQIQEKATSMFDLGEHDVLFDIGCGDGRLLCFAATKIPGLKCVGIEILEEFVSRARERVKECNLESRIDIRLEDATKLVETSTAEIGKGIKANDEGEKCLSDLTLLDDATALYLFILPKGIVKIMPILQSLKEKRNDEGKRLKVLSYMFKIHDWEATKTDVSGKGGCPVYYYDFQP</sequence>
<dbReference type="GO" id="GO:0032259">
    <property type="term" value="P:methylation"/>
    <property type="evidence" value="ECO:0007669"/>
    <property type="project" value="UniProtKB-KW"/>
</dbReference>
<feature type="domain" description="Methyltransferase" evidence="5">
    <location>
        <begin position="49"/>
        <end position="107"/>
    </location>
</feature>
<dbReference type="GO" id="GO:0005739">
    <property type="term" value="C:mitochondrion"/>
    <property type="evidence" value="ECO:0007669"/>
    <property type="project" value="TreeGrafter"/>
</dbReference>
<evidence type="ECO:0000313" key="6">
    <source>
        <dbReference type="EMBL" id="VEU42643.1"/>
    </source>
</evidence>
<dbReference type="PANTHER" id="PTHR13610:SF20">
    <property type="entry name" value="METHYLTRANSFERASE DOMAIN-CONTAINING PROTEIN"/>
    <property type="match status" value="1"/>
</dbReference>
<dbReference type="GO" id="GO:0016279">
    <property type="term" value="F:protein-lysine N-methyltransferase activity"/>
    <property type="evidence" value="ECO:0007669"/>
    <property type="project" value="InterPro"/>
</dbReference>
<evidence type="ECO:0000256" key="2">
    <source>
        <dbReference type="ARBA" id="ARBA00022603"/>
    </source>
</evidence>
<dbReference type="CDD" id="cd02440">
    <property type="entry name" value="AdoMet_MTases"/>
    <property type="match status" value="1"/>
</dbReference>